<sequence length="134" mass="15254">LSCHRHIKQLNIKSHFACFSVLASWWIVFTFCWCKAMSSTVAAASAVFFSIGALFCCLIFVPMLMQRLDSVRMDIRIDMDEFNVIAEDILKELEIRGRAVSLNAKHRVARQVNGLCNCEEDNPCPCLLYTSRCV</sequence>
<organism evidence="4 5">
    <name type="scientific">Trichinella pseudospiralis</name>
    <name type="common">Parasitic roundworm</name>
    <dbReference type="NCBI Taxonomy" id="6337"/>
    <lineage>
        <taxon>Eukaryota</taxon>
        <taxon>Metazoa</taxon>
        <taxon>Ecdysozoa</taxon>
        <taxon>Nematoda</taxon>
        <taxon>Enoplea</taxon>
        <taxon>Dorylaimia</taxon>
        <taxon>Trichinellida</taxon>
        <taxon>Trichinellidae</taxon>
        <taxon>Trichinella</taxon>
    </lineage>
</organism>
<dbReference type="EMBL" id="JYDU01000135">
    <property type="protein sequence ID" value="KRX91524.1"/>
    <property type="molecule type" value="Genomic_DNA"/>
</dbReference>
<dbReference type="InterPro" id="IPR002486">
    <property type="entry name" value="Col_cuticle_N"/>
</dbReference>
<name>A0A0V0XTS8_TRIPS</name>
<proteinExistence type="predicted"/>
<dbReference type="SMART" id="SM01088">
    <property type="entry name" value="Col_cuticle_N"/>
    <property type="match status" value="1"/>
</dbReference>
<feature type="transmembrane region" description="Helical" evidence="2">
    <location>
        <begin position="41"/>
        <end position="65"/>
    </location>
</feature>
<reference evidence="4 5" key="1">
    <citation type="submission" date="2015-01" db="EMBL/GenBank/DDBJ databases">
        <title>Evolution of Trichinella species and genotypes.</title>
        <authorList>
            <person name="Korhonen P.K."/>
            <person name="Edoardo P."/>
            <person name="Giuseppe L.R."/>
            <person name="Gasser R.B."/>
        </authorList>
    </citation>
    <scope>NUCLEOTIDE SEQUENCE [LARGE SCALE GENOMIC DNA]</scope>
    <source>
        <strain evidence="4">ISS141</strain>
    </source>
</reference>
<feature type="non-terminal residue" evidence="4">
    <location>
        <position position="1"/>
    </location>
</feature>
<dbReference type="AlphaFoldDB" id="A0A0V0XTS8"/>
<protein>
    <recommendedName>
        <fullName evidence="3">Nematode cuticle collagen N-terminal domain-containing protein</fullName>
    </recommendedName>
</protein>
<dbReference type="Proteomes" id="UP000054815">
    <property type="component" value="Unassembled WGS sequence"/>
</dbReference>
<keyword evidence="2" id="KW-1133">Transmembrane helix</keyword>
<evidence type="ECO:0000313" key="5">
    <source>
        <dbReference type="Proteomes" id="UP000054815"/>
    </source>
</evidence>
<dbReference type="Pfam" id="PF01484">
    <property type="entry name" value="Col_cuticle_N"/>
    <property type="match status" value="1"/>
</dbReference>
<evidence type="ECO:0000313" key="4">
    <source>
        <dbReference type="EMBL" id="KRX91524.1"/>
    </source>
</evidence>
<keyword evidence="2" id="KW-0812">Transmembrane</keyword>
<evidence type="ECO:0000259" key="3">
    <source>
        <dbReference type="SMART" id="SM01088"/>
    </source>
</evidence>
<feature type="transmembrane region" description="Helical" evidence="2">
    <location>
        <begin position="12"/>
        <end position="29"/>
    </location>
</feature>
<dbReference type="STRING" id="6337.A0A0V0XTS8"/>
<evidence type="ECO:0000256" key="1">
    <source>
        <dbReference type="ARBA" id="ARBA00022737"/>
    </source>
</evidence>
<keyword evidence="2" id="KW-0472">Membrane</keyword>
<evidence type="ECO:0000256" key="2">
    <source>
        <dbReference type="SAM" id="Phobius"/>
    </source>
</evidence>
<gene>
    <name evidence="4" type="ORF">T4E_5346</name>
</gene>
<feature type="domain" description="Nematode cuticle collagen N-terminal" evidence="3">
    <location>
        <begin position="41"/>
        <end position="93"/>
    </location>
</feature>
<comment type="caution">
    <text evidence="4">The sequence shown here is derived from an EMBL/GenBank/DDBJ whole genome shotgun (WGS) entry which is preliminary data.</text>
</comment>
<dbReference type="GO" id="GO:0042302">
    <property type="term" value="F:structural constituent of cuticle"/>
    <property type="evidence" value="ECO:0007669"/>
    <property type="project" value="InterPro"/>
</dbReference>
<accession>A0A0V0XTS8</accession>
<keyword evidence="1" id="KW-0677">Repeat</keyword>